<sequence length="114" mass="13053">MTEDKVEAILSQEQLKTLFEDYRQDKKNLLAQSACCQQSLTDVIVDRQTRFSSAHVFNTKSTNVLPGEWFDEYLYEVVVDKKHLSKEVLAVLDQEPIILKAWDPMGALACSNDE</sequence>
<comment type="caution">
    <text evidence="4">The sequence shown here is derived from an EMBL/GenBank/DDBJ whole genome shotgun (WGS) entry which is preliminary data.</text>
</comment>
<keyword evidence="3" id="KW-0788">Thiol protease</keyword>
<dbReference type="GO" id="GO:0006508">
    <property type="term" value="P:proteolysis"/>
    <property type="evidence" value="ECO:0007669"/>
    <property type="project" value="UniProtKB-KW"/>
</dbReference>
<dbReference type="AlphaFoldDB" id="A0A814PUD4"/>
<name>A0A814PUD4_9BILA</name>
<evidence type="ECO:0000313" key="4">
    <source>
        <dbReference type="EMBL" id="CAF1110516.1"/>
    </source>
</evidence>
<keyword evidence="1" id="KW-0645">Protease</keyword>
<dbReference type="InterPro" id="IPR004134">
    <property type="entry name" value="Peptidase_C1B"/>
</dbReference>
<dbReference type="PANTHER" id="PTHR10363:SF2">
    <property type="entry name" value="BLEOMYCIN HYDROLASE"/>
    <property type="match status" value="1"/>
</dbReference>
<dbReference type="EMBL" id="CAJNOG010000244">
    <property type="protein sequence ID" value="CAF1110516.1"/>
    <property type="molecule type" value="Genomic_DNA"/>
</dbReference>
<accession>A0A814PUD4</accession>
<dbReference type="PANTHER" id="PTHR10363">
    <property type="entry name" value="BLEOMYCIN HYDROLASE"/>
    <property type="match status" value="1"/>
</dbReference>
<protein>
    <submittedName>
        <fullName evidence="4">Uncharacterized protein</fullName>
    </submittedName>
</protein>
<dbReference type="SUPFAM" id="SSF54001">
    <property type="entry name" value="Cysteine proteinases"/>
    <property type="match status" value="1"/>
</dbReference>
<evidence type="ECO:0000256" key="3">
    <source>
        <dbReference type="ARBA" id="ARBA00022807"/>
    </source>
</evidence>
<keyword evidence="2" id="KW-0378">Hydrolase</keyword>
<reference evidence="4" key="1">
    <citation type="submission" date="2021-02" db="EMBL/GenBank/DDBJ databases">
        <authorList>
            <person name="Nowell W R."/>
        </authorList>
    </citation>
    <scope>NUCLEOTIDE SEQUENCE</scope>
</reference>
<evidence type="ECO:0000256" key="1">
    <source>
        <dbReference type="ARBA" id="ARBA00022670"/>
    </source>
</evidence>
<organism evidence="4 5">
    <name type="scientific">Adineta steineri</name>
    <dbReference type="NCBI Taxonomy" id="433720"/>
    <lineage>
        <taxon>Eukaryota</taxon>
        <taxon>Metazoa</taxon>
        <taxon>Spiralia</taxon>
        <taxon>Gnathifera</taxon>
        <taxon>Rotifera</taxon>
        <taxon>Eurotatoria</taxon>
        <taxon>Bdelloidea</taxon>
        <taxon>Adinetida</taxon>
        <taxon>Adinetidae</taxon>
        <taxon>Adineta</taxon>
    </lineage>
</organism>
<gene>
    <name evidence="4" type="ORF">JYZ213_LOCUS21897</name>
</gene>
<dbReference type="GO" id="GO:0005737">
    <property type="term" value="C:cytoplasm"/>
    <property type="evidence" value="ECO:0007669"/>
    <property type="project" value="TreeGrafter"/>
</dbReference>
<dbReference type="Proteomes" id="UP000663845">
    <property type="component" value="Unassembled WGS sequence"/>
</dbReference>
<dbReference type="Gene3D" id="3.90.70.10">
    <property type="entry name" value="Cysteine proteinases"/>
    <property type="match status" value="1"/>
</dbReference>
<dbReference type="GO" id="GO:0070005">
    <property type="term" value="F:cysteine-type aminopeptidase activity"/>
    <property type="evidence" value="ECO:0007669"/>
    <property type="project" value="InterPro"/>
</dbReference>
<dbReference type="InterPro" id="IPR038765">
    <property type="entry name" value="Papain-like_cys_pep_sf"/>
</dbReference>
<dbReference type="GO" id="GO:0043418">
    <property type="term" value="P:homocysteine catabolic process"/>
    <property type="evidence" value="ECO:0007669"/>
    <property type="project" value="TreeGrafter"/>
</dbReference>
<evidence type="ECO:0000313" key="5">
    <source>
        <dbReference type="Proteomes" id="UP000663845"/>
    </source>
</evidence>
<dbReference type="Pfam" id="PF03051">
    <property type="entry name" value="Peptidase_C1_2"/>
    <property type="match status" value="1"/>
</dbReference>
<dbReference type="GO" id="GO:0009636">
    <property type="term" value="P:response to toxic substance"/>
    <property type="evidence" value="ECO:0007669"/>
    <property type="project" value="TreeGrafter"/>
</dbReference>
<proteinExistence type="predicted"/>
<evidence type="ECO:0000256" key="2">
    <source>
        <dbReference type="ARBA" id="ARBA00022801"/>
    </source>
</evidence>